<feature type="region of interest" description="Disordered" evidence="2">
    <location>
        <begin position="377"/>
        <end position="396"/>
    </location>
</feature>
<dbReference type="PANTHER" id="PTHR11496:SF83">
    <property type="entry name" value="HYDROXYACID-OXOACID TRANSHYDROGENASE, MITOCHONDRIAL"/>
    <property type="match status" value="1"/>
</dbReference>
<evidence type="ECO:0000256" key="2">
    <source>
        <dbReference type="SAM" id="MobiDB-lite"/>
    </source>
</evidence>
<reference evidence="5" key="1">
    <citation type="submission" date="2019-09" db="EMBL/GenBank/DDBJ databases">
        <title>Whole genome sequencing of Microbacterium maritypicum.</title>
        <authorList>
            <person name="Lenchi N."/>
        </authorList>
    </citation>
    <scope>NUCLEOTIDE SEQUENCE [LARGE SCALE GENOMIC DNA]</scope>
    <source>
        <strain evidence="5">G1</strain>
    </source>
</reference>
<evidence type="ECO:0000256" key="1">
    <source>
        <dbReference type="ARBA" id="ARBA00023002"/>
    </source>
</evidence>
<dbReference type="InterPro" id="IPR049692">
    <property type="entry name" value="Daptide_DH"/>
</dbReference>
<keyword evidence="5" id="KW-1185">Reference proteome</keyword>
<feature type="compositionally biased region" description="Basic and acidic residues" evidence="2">
    <location>
        <begin position="382"/>
        <end position="396"/>
    </location>
</feature>
<dbReference type="Proteomes" id="UP000478836">
    <property type="component" value="Unassembled WGS sequence"/>
</dbReference>
<dbReference type="InterPro" id="IPR039697">
    <property type="entry name" value="Alcohol_dehydrogenase_Fe"/>
</dbReference>
<proteinExistence type="predicted"/>
<feature type="domain" description="Alcohol dehydrogenase iron-type/glycerol dehydrogenase GldA" evidence="3">
    <location>
        <begin position="61"/>
        <end position="171"/>
    </location>
</feature>
<evidence type="ECO:0000313" key="4">
    <source>
        <dbReference type="EMBL" id="KAB1867227.1"/>
    </source>
</evidence>
<dbReference type="PANTHER" id="PTHR11496">
    <property type="entry name" value="ALCOHOL DEHYDROGENASE"/>
    <property type="match status" value="1"/>
</dbReference>
<dbReference type="SUPFAM" id="SSF56796">
    <property type="entry name" value="Dehydroquinate synthase-like"/>
    <property type="match status" value="1"/>
</dbReference>
<gene>
    <name evidence="4" type="ORF">F6A08_05385</name>
</gene>
<dbReference type="RefSeq" id="WP_151458821.1">
    <property type="nucleotide sequence ID" value="NZ_WAAO01000001.1"/>
</dbReference>
<dbReference type="Gene3D" id="3.40.50.1970">
    <property type="match status" value="1"/>
</dbReference>
<dbReference type="InterPro" id="IPR001670">
    <property type="entry name" value="ADH_Fe/GldA"/>
</dbReference>
<dbReference type="Pfam" id="PF00465">
    <property type="entry name" value="Fe-ADH"/>
    <property type="match status" value="1"/>
</dbReference>
<name>A0ABQ6VA56_9MICO</name>
<protein>
    <submittedName>
        <fullName evidence="4">Iron-containing alcohol dehydrogenase</fullName>
    </submittedName>
</protein>
<dbReference type="GeneID" id="77475871"/>
<accession>A0ABQ6VA56</accession>
<organism evidence="4 5">
    <name type="scientific">Microbacterium algeriense</name>
    <dbReference type="NCBI Taxonomy" id="2615184"/>
    <lineage>
        <taxon>Bacteria</taxon>
        <taxon>Bacillati</taxon>
        <taxon>Actinomycetota</taxon>
        <taxon>Actinomycetes</taxon>
        <taxon>Micrococcales</taxon>
        <taxon>Microbacteriaceae</taxon>
        <taxon>Microbacterium</taxon>
    </lineage>
</organism>
<dbReference type="EMBL" id="WAAO01000001">
    <property type="protein sequence ID" value="KAB1867227.1"/>
    <property type="molecule type" value="Genomic_DNA"/>
</dbReference>
<evidence type="ECO:0000313" key="5">
    <source>
        <dbReference type="Proteomes" id="UP000478836"/>
    </source>
</evidence>
<keyword evidence="1" id="KW-0560">Oxidoreductase</keyword>
<sequence length="396" mass="42148">MTGDFRGRVPTLWHGQGIARQTTTRLTAGRDTLVFADSAVAPSFLVGPPARTMLVEARAVDVAVVQAMAREISRRPPHMIVAFGGGTVLDASKIAALALARGRVFDYAIGHAAKAALTLLPDAPPPVDIVAVPTTLGTSSETNSVAVLQNEHGYRLLVGRALRPRHAVLDPCNLATLSSASVREGALEVLLRLAGASTSPRGDSRGNRDASALGAALLTAVAQGTASAAARLRLARLSAATQRTAALRGKDPYSARHWYVANEVAFRLGVRKMVATAAVIAAVWDRIGAGDPRWGDPASLHGFWSHVAAAAALPDDPSAGIAALIDRWAIPRPPRPPDSEIRRISAAIETSWGHRRPMLPGLVEEDFRDVLRDSRWSAPSVGEDHRPPMFRREEVK</sequence>
<comment type="caution">
    <text evidence="4">The sequence shown here is derived from an EMBL/GenBank/DDBJ whole genome shotgun (WGS) entry which is preliminary data.</text>
</comment>
<evidence type="ECO:0000259" key="3">
    <source>
        <dbReference type="Pfam" id="PF00465"/>
    </source>
</evidence>
<dbReference type="NCBIfam" id="NF041822">
    <property type="entry name" value="daptide_DH"/>
    <property type="match status" value="1"/>
</dbReference>